<dbReference type="CDD" id="cd02440">
    <property type="entry name" value="AdoMet_MTases"/>
    <property type="match status" value="1"/>
</dbReference>
<dbReference type="GO" id="GO:0003676">
    <property type="term" value="F:nucleic acid binding"/>
    <property type="evidence" value="ECO:0007669"/>
    <property type="project" value="InterPro"/>
</dbReference>
<reference evidence="1" key="1">
    <citation type="submission" date="2020-11" db="EMBL/GenBank/DDBJ databases">
        <authorList>
            <person name="Tran Van P."/>
        </authorList>
    </citation>
    <scope>NUCLEOTIDE SEQUENCE</scope>
</reference>
<dbReference type="InterPro" id="IPR029063">
    <property type="entry name" value="SAM-dependent_MTases_sf"/>
</dbReference>
<dbReference type="SUPFAM" id="SSF53335">
    <property type="entry name" value="S-adenosyl-L-methionine-dependent methyltransferases"/>
    <property type="match status" value="1"/>
</dbReference>
<name>A0A7R8WK17_9CRUS</name>
<dbReference type="Pfam" id="PF06325">
    <property type="entry name" value="PrmA"/>
    <property type="match status" value="1"/>
</dbReference>
<dbReference type="PANTHER" id="PTHR23290:SF0">
    <property type="entry name" value="RRNA N6-ADENOSINE-METHYLTRANSFERASE METTL5"/>
    <property type="match status" value="1"/>
</dbReference>
<proteinExistence type="predicted"/>
<evidence type="ECO:0000313" key="1">
    <source>
        <dbReference type="EMBL" id="CAD7230453.1"/>
    </source>
</evidence>
<dbReference type="InterPro" id="IPR051720">
    <property type="entry name" value="rRNA_MeTrfase/Polyamine_Synth"/>
</dbReference>
<dbReference type="Gene3D" id="3.40.50.150">
    <property type="entry name" value="Vaccinia Virus protein VP39"/>
    <property type="match status" value="1"/>
</dbReference>
<sequence>MAMKRRDLEWALDSLADFQDPKLQFEQYVTSAHLAACLLHTAETSYGDIGRKVVADLGCGTGRLSIGASLLGASLVVGFDVDPDALDVAVDNCEEVGGDERVDFVQCDLTYGVPGRLPPPEFFDTVVMNPPFGTKARPGVDMAFLEQALGLSPVVYSLHKTSTRAHVVKKVSSWGADVEVLAELRYDLPKTYRFHRQNSVDIAVDFLRVTKQPHNNKALETFSNSTTPPTSHLQVGVPGSIRAACEMFLEEETTSQQQSPGNFFKFNHTPHVAPSSPSGLGEGLDQSHAPLGRVIGNLQPLHPLQAFLVPLVLLPVLWILVEEARVDAEDTEAGHGVFRRKVSESSTPESLGRGKARWRILRAAHRSHFPHELLLFLQGEVLVEEAEPDVDLGDVPEVSGEGADSSGLDLLVLLILETLEKLEILSRSAGS</sequence>
<gene>
    <name evidence="1" type="ORF">CTOB1V02_LOCUS8311</name>
</gene>
<dbReference type="PROSITE" id="PS00092">
    <property type="entry name" value="N6_MTASE"/>
    <property type="match status" value="1"/>
</dbReference>
<protein>
    <submittedName>
        <fullName evidence="1">Uncharacterized protein</fullName>
    </submittedName>
</protein>
<dbReference type="PANTHER" id="PTHR23290">
    <property type="entry name" value="RRNA N6-ADENOSINE-METHYLTRANSFERASE METTL5"/>
    <property type="match status" value="1"/>
</dbReference>
<dbReference type="InterPro" id="IPR002052">
    <property type="entry name" value="DNA_methylase_N6_adenine_CS"/>
</dbReference>
<dbReference type="AlphaFoldDB" id="A0A7R8WK17"/>
<organism evidence="1">
    <name type="scientific">Cyprideis torosa</name>
    <dbReference type="NCBI Taxonomy" id="163714"/>
    <lineage>
        <taxon>Eukaryota</taxon>
        <taxon>Metazoa</taxon>
        <taxon>Ecdysozoa</taxon>
        <taxon>Arthropoda</taxon>
        <taxon>Crustacea</taxon>
        <taxon>Oligostraca</taxon>
        <taxon>Ostracoda</taxon>
        <taxon>Podocopa</taxon>
        <taxon>Podocopida</taxon>
        <taxon>Cytherocopina</taxon>
        <taxon>Cytheroidea</taxon>
        <taxon>Cytherideidae</taxon>
        <taxon>Cyprideis</taxon>
    </lineage>
</organism>
<dbReference type="GO" id="GO:0008988">
    <property type="term" value="F:rRNA (adenine-N6-)-methyltransferase activity"/>
    <property type="evidence" value="ECO:0007669"/>
    <property type="project" value="TreeGrafter"/>
</dbReference>
<accession>A0A7R8WK17</accession>
<dbReference type="EMBL" id="OB662700">
    <property type="protein sequence ID" value="CAD7230453.1"/>
    <property type="molecule type" value="Genomic_DNA"/>
</dbReference>
<dbReference type="OrthoDB" id="419617at2759"/>